<dbReference type="GeneID" id="74947478"/>
<dbReference type="STRING" id="926571.NVIE_022360"/>
<protein>
    <recommendedName>
        <fullName evidence="3">TFIIS-type domain-containing protein</fullName>
    </recommendedName>
</protein>
<name>A0A060HTS6_9ARCH</name>
<proteinExistence type="predicted"/>
<evidence type="ECO:0000313" key="1">
    <source>
        <dbReference type="EMBL" id="AIC16497.1"/>
    </source>
</evidence>
<dbReference type="AlphaFoldDB" id="A0A060HTS6"/>
<gene>
    <name evidence="1" type="ORF">NVIE_022360</name>
</gene>
<keyword evidence="2" id="KW-1185">Reference proteome</keyword>
<organism evidence="1 2">
    <name type="scientific">Nitrososphaera viennensis EN76</name>
    <dbReference type="NCBI Taxonomy" id="926571"/>
    <lineage>
        <taxon>Archaea</taxon>
        <taxon>Nitrososphaerota</taxon>
        <taxon>Nitrososphaeria</taxon>
        <taxon>Nitrososphaerales</taxon>
        <taxon>Nitrososphaeraceae</taxon>
        <taxon>Nitrososphaera</taxon>
    </lineage>
</organism>
<sequence length="44" mass="4812">MVKGLRACPICPDCGSKKFRIIERNDDAGKVTVECASCARRITV</sequence>
<dbReference type="RefSeq" id="WP_258914116.1">
    <property type="nucleotide sequence ID" value="NZ_CP007536.1"/>
</dbReference>
<reference evidence="1 2" key="1">
    <citation type="journal article" date="2014" name="Int. J. Syst. Evol. Microbiol.">
        <title>Nitrososphaera viennensis gen. nov., sp. nov., an aerobic and mesophilic, ammonia-oxidizing archaeon from soil and a member of the archaeal phylum Thaumarchaeota.</title>
        <authorList>
            <person name="Stieglmeier M."/>
            <person name="Klingl A."/>
            <person name="Alves R.J."/>
            <person name="Rittmann S.K."/>
            <person name="Melcher M."/>
            <person name="Leisch N."/>
            <person name="Schleper C."/>
        </authorList>
    </citation>
    <scope>NUCLEOTIDE SEQUENCE [LARGE SCALE GENOMIC DNA]</scope>
    <source>
        <strain evidence="1">EN76</strain>
    </source>
</reference>
<dbReference type="KEGG" id="nvn:NVIE_022360"/>
<dbReference type="HOGENOM" id="CLU_3210881_0_0_2"/>
<evidence type="ECO:0008006" key="3">
    <source>
        <dbReference type="Google" id="ProtNLM"/>
    </source>
</evidence>
<accession>A0A060HTS6</accession>
<evidence type="ECO:0000313" key="2">
    <source>
        <dbReference type="Proteomes" id="UP000027093"/>
    </source>
</evidence>
<dbReference type="Proteomes" id="UP000027093">
    <property type="component" value="Chromosome"/>
</dbReference>
<dbReference type="EMBL" id="CP007536">
    <property type="protein sequence ID" value="AIC16497.1"/>
    <property type="molecule type" value="Genomic_DNA"/>
</dbReference>